<keyword evidence="2" id="KW-0012">Acyltransferase</keyword>
<evidence type="ECO:0000313" key="5">
    <source>
        <dbReference type="Proteomes" id="UP000035963"/>
    </source>
</evidence>
<dbReference type="CDD" id="cd04301">
    <property type="entry name" value="NAT_SF"/>
    <property type="match status" value="1"/>
</dbReference>
<dbReference type="GO" id="GO:0016747">
    <property type="term" value="F:acyltransferase activity, transferring groups other than amino-acyl groups"/>
    <property type="evidence" value="ECO:0007669"/>
    <property type="project" value="InterPro"/>
</dbReference>
<dbReference type="EMBL" id="AEJF01000009">
    <property type="protein sequence ID" value="KLU27969.1"/>
    <property type="molecule type" value="Genomic_DNA"/>
</dbReference>
<evidence type="ECO:0000313" key="4">
    <source>
        <dbReference type="EMBL" id="KLU27969.1"/>
    </source>
</evidence>
<gene>
    <name evidence="4" type="ORF">EOS_01695</name>
</gene>
<reference evidence="4 5" key="1">
    <citation type="journal article" date="2015" name="Genome Announc.">
        <title>Draft Genome Sequence of Burkholderia sp. Strain PML1(12), an Ectomycorrhizosphere-Inhabiting Bacterium with Effective Mineral-Weathering Ability.</title>
        <authorList>
            <person name="Uroz S."/>
            <person name="Oger P."/>
        </authorList>
    </citation>
    <scope>NUCLEOTIDE SEQUENCE [LARGE SCALE GENOMIC DNA]</scope>
    <source>
        <strain evidence="5">PML1(12)</strain>
    </source>
</reference>
<dbReference type="PANTHER" id="PTHR43877">
    <property type="entry name" value="AMINOALKYLPHOSPHONATE N-ACETYLTRANSFERASE-RELATED-RELATED"/>
    <property type="match status" value="1"/>
</dbReference>
<accession>A0A0J1D5J1</accession>
<feature type="domain" description="N-acetyltransferase" evidence="3">
    <location>
        <begin position="15"/>
        <end position="180"/>
    </location>
</feature>
<name>A0A0J1D5J1_9BURK</name>
<dbReference type="Proteomes" id="UP000035963">
    <property type="component" value="Unassembled WGS sequence"/>
</dbReference>
<dbReference type="AlphaFoldDB" id="A0A0J1D5J1"/>
<dbReference type="InterPro" id="IPR000182">
    <property type="entry name" value="GNAT_dom"/>
</dbReference>
<organism evidence="4 5">
    <name type="scientific">Caballeronia mineralivorans PML1(12)</name>
    <dbReference type="NCBI Taxonomy" id="908627"/>
    <lineage>
        <taxon>Bacteria</taxon>
        <taxon>Pseudomonadati</taxon>
        <taxon>Pseudomonadota</taxon>
        <taxon>Betaproteobacteria</taxon>
        <taxon>Burkholderiales</taxon>
        <taxon>Burkholderiaceae</taxon>
        <taxon>Caballeronia</taxon>
    </lineage>
</organism>
<keyword evidence="1 4" id="KW-0808">Transferase</keyword>
<dbReference type="PROSITE" id="PS51186">
    <property type="entry name" value="GNAT"/>
    <property type="match status" value="1"/>
</dbReference>
<dbReference type="Gene3D" id="3.40.630.30">
    <property type="match status" value="1"/>
</dbReference>
<protein>
    <submittedName>
        <fullName evidence="4">Acetyltransferase</fullName>
    </submittedName>
</protein>
<dbReference type="InterPro" id="IPR016181">
    <property type="entry name" value="Acyl_CoA_acyltransferase"/>
</dbReference>
<evidence type="ECO:0000256" key="1">
    <source>
        <dbReference type="ARBA" id="ARBA00022679"/>
    </source>
</evidence>
<dbReference type="PATRIC" id="fig|908627.4.peg.364"/>
<dbReference type="InterPro" id="IPR050832">
    <property type="entry name" value="Bact_Acetyltransf"/>
</dbReference>
<dbReference type="SUPFAM" id="SSF55729">
    <property type="entry name" value="Acyl-CoA N-acyltransferases (Nat)"/>
    <property type="match status" value="1"/>
</dbReference>
<dbReference type="Pfam" id="PF00583">
    <property type="entry name" value="Acetyltransf_1"/>
    <property type="match status" value="1"/>
</dbReference>
<sequence length="180" mass="19467">MPMFQPTTSTTSWPFTLRQAISADAPLIAAMHAQSWASAYRGILPDDFLDREMSAEREAHWNKRFEELAAGAGEVLIAIQDDRPIGFVCLAAPDDNGSVLVDNLHALPGAKGTGLGTAMLTIAAQWARDRGAASMHLFVLEPNVAAIGFYESRGWRLAGRENDTMGGIDIIALRYVLPIG</sequence>
<evidence type="ECO:0000259" key="3">
    <source>
        <dbReference type="PROSITE" id="PS51186"/>
    </source>
</evidence>
<keyword evidence="5" id="KW-1185">Reference proteome</keyword>
<proteinExistence type="predicted"/>
<comment type="caution">
    <text evidence="4">The sequence shown here is derived from an EMBL/GenBank/DDBJ whole genome shotgun (WGS) entry which is preliminary data.</text>
</comment>
<evidence type="ECO:0000256" key="2">
    <source>
        <dbReference type="ARBA" id="ARBA00023315"/>
    </source>
</evidence>
<dbReference type="OrthoDB" id="5292888at2"/>